<proteinExistence type="predicted"/>
<keyword evidence="3" id="KW-1185">Reference proteome</keyword>
<organism evidence="2 3">
    <name type="scientific">Fontibacter flavus</name>
    <dbReference type="NCBI Taxonomy" id="654838"/>
    <lineage>
        <taxon>Bacteria</taxon>
        <taxon>Pseudomonadati</taxon>
        <taxon>Bacteroidota</taxon>
        <taxon>Cytophagia</taxon>
        <taxon>Cytophagales</taxon>
        <taxon>Cyclobacteriaceae</taxon>
        <taxon>Fontibacter</taxon>
    </lineage>
</organism>
<dbReference type="Proteomes" id="UP001589797">
    <property type="component" value="Unassembled WGS sequence"/>
</dbReference>
<gene>
    <name evidence="2" type="ORF">ACFFIP_12525</name>
</gene>
<dbReference type="RefSeq" id="WP_382387994.1">
    <property type="nucleotide sequence ID" value="NZ_JBHLWI010000035.1"/>
</dbReference>
<reference evidence="2 3" key="1">
    <citation type="submission" date="2024-09" db="EMBL/GenBank/DDBJ databases">
        <authorList>
            <person name="Sun Q."/>
            <person name="Mori K."/>
        </authorList>
    </citation>
    <scope>NUCLEOTIDE SEQUENCE [LARGE SCALE GENOMIC DNA]</scope>
    <source>
        <strain evidence="2 3">CCM 7650</strain>
    </source>
</reference>
<dbReference type="Pfam" id="PF20130">
    <property type="entry name" value="DUF6520"/>
    <property type="match status" value="1"/>
</dbReference>
<dbReference type="InterPro" id="IPR045391">
    <property type="entry name" value="DUF6520"/>
</dbReference>
<accession>A0ABV6FUF5</accession>
<sequence>MKNSIKTLLRAGVFALAAVFAFAFTRPVEGVLKAQVAPDQWEEIDENALYDCTGTSSICTARFDELDNIIMDTERPGVYNPL</sequence>
<feature type="chain" id="PRO_5045533675" evidence="1">
    <location>
        <begin position="24"/>
        <end position="82"/>
    </location>
</feature>
<keyword evidence="1" id="KW-0732">Signal</keyword>
<comment type="caution">
    <text evidence="2">The sequence shown here is derived from an EMBL/GenBank/DDBJ whole genome shotgun (WGS) entry which is preliminary data.</text>
</comment>
<dbReference type="EMBL" id="JBHLWI010000035">
    <property type="protein sequence ID" value="MFC0263508.1"/>
    <property type="molecule type" value="Genomic_DNA"/>
</dbReference>
<feature type="signal peptide" evidence="1">
    <location>
        <begin position="1"/>
        <end position="23"/>
    </location>
</feature>
<name>A0ABV6FUF5_9BACT</name>
<evidence type="ECO:0000313" key="3">
    <source>
        <dbReference type="Proteomes" id="UP001589797"/>
    </source>
</evidence>
<evidence type="ECO:0000313" key="2">
    <source>
        <dbReference type="EMBL" id="MFC0263508.1"/>
    </source>
</evidence>
<evidence type="ECO:0000256" key="1">
    <source>
        <dbReference type="SAM" id="SignalP"/>
    </source>
</evidence>
<protein>
    <submittedName>
        <fullName evidence="2">DUF6520 family protein</fullName>
    </submittedName>
</protein>